<evidence type="ECO:0000259" key="4">
    <source>
        <dbReference type="Pfam" id="PF05649"/>
    </source>
</evidence>
<gene>
    <name evidence="5" type="primary">MMEL1</name>
</gene>
<dbReference type="Pfam" id="PF05649">
    <property type="entry name" value="Peptidase_M13_N"/>
    <property type="match status" value="1"/>
</dbReference>
<dbReference type="PANTHER" id="PTHR11733:SF167">
    <property type="entry name" value="FI17812P1-RELATED"/>
    <property type="match status" value="1"/>
</dbReference>
<feature type="signal peptide" evidence="3">
    <location>
        <begin position="1"/>
        <end position="19"/>
    </location>
</feature>
<sequence>MSSPCHGLLALLIITLIVDWPWPWPERVAQAMSIPTERPGHTQSKLNSTGSALFRLPTQIDEYAVLEEFGRLTLATMNQSVDPCEDFYEYACGNWKQTEMVPARSRNNTFLNGMQFAVNEMLTQFLKNATEKEMKLDNAESKAKAFFASCMRMSEDMSEGYKLLLEMDEFAFNLNEKRESNETFDWININFLSLWRVSFASS</sequence>
<evidence type="ECO:0000313" key="5">
    <source>
        <dbReference type="EMBL" id="JAC54811.1"/>
    </source>
</evidence>
<dbReference type="SUPFAM" id="SSF55486">
    <property type="entry name" value="Metalloproteases ('zincins'), catalytic domain"/>
    <property type="match status" value="1"/>
</dbReference>
<dbReference type="InterPro" id="IPR000718">
    <property type="entry name" value="Peptidase_M13"/>
</dbReference>
<proteinExistence type="inferred from homology"/>
<organism evidence="5">
    <name type="scientific">Bactrocera dorsalis</name>
    <name type="common">Oriental fruit fly</name>
    <name type="synonym">Dacus dorsalis</name>
    <dbReference type="NCBI Taxonomy" id="27457"/>
    <lineage>
        <taxon>Eukaryota</taxon>
        <taxon>Metazoa</taxon>
        <taxon>Ecdysozoa</taxon>
        <taxon>Arthropoda</taxon>
        <taxon>Hexapoda</taxon>
        <taxon>Insecta</taxon>
        <taxon>Pterygota</taxon>
        <taxon>Neoptera</taxon>
        <taxon>Endopterygota</taxon>
        <taxon>Diptera</taxon>
        <taxon>Brachycera</taxon>
        <taxon>Muscomorpha</taxon>
        <taxon>Tephritoidea</taxon>
        <taxon>Tephritidae</taxon>
        <taxon>Bactrocera</taxon>
        <taxon>Bactrocera</taxon>
    </lineage>
</organism>
<evidence type="ECO:0000256" key="3">
    <source>
        <dbReference type="SAM" id="SignalP"/>
    </source>
</evidence>
<dbReference type="EMBL" id="GAKP01004141">
    <property type="protein sequence ID" value="JAC54811.1"/>
    <property type="molecule type" value="Transcribed_RNA"/>
</dbReference>
<dbReference type="GO" id="GO:0016485">
    <property type="term" value="P:protein processing"/>
    <property type="evidence" value="ECO:0007669"/>
    <property type="project" value="TreeGrafter"/>
</dbReference>
<dbReference type="GO" id="GO:0005886">
    <property type="term" value="C:plasma membrane"/>
    <property type="evidence" value="ECO:0007669"/>
    <property type="project" value="UniProtKB-SubCell"/>
</dbReference>
<evidence type="ECO:0000256" key="1">
    <source>
        <dbReference type="ARBA" id="ARBA00004401"/>
    </source>
</evidence>
<feature type="domain" description="Peptidase M13 N-terminal" evidence="4">
    <location>
        <begin position="83"/>
        <end position="188"/>
    </location>
</feature>
<dbReference type="Gene3D" id="1.10.1380.10">
    <property type="entry name" value="Neutral endopeptidase , domain2"/>
    <property type="match status" value="1"/>
</dbReference>
<dbReference type="PROSITE" id="PS51885">
    <property type="entry name" value="NEPRILYSIN"/>
    <property type="match status" value="1"/>
</dbReference>
<accession>A0A034WGX2</accession>
<comment type="similarity">
    <text evidence="2">Belongs to the peptidase M13 family.</text>
</comment>
<dbReference type="Gene3D" id="3.40.390.10">
    <property type="entry name" value="Collagenase (Catalytic Domain)"/>
    <property type="match status" value="1"/>
</dbReference>
<dbReference type="AlphaFoldDB" id="A0A034WGX2"/>
<dbReference type="GO" id="GO:0004222">
    <property type="term" value="F:metalloendopeptidase activity"/>
    <property type="evidence" value="ECO:0007669"/>
    <property type="project" value="InterPro"/>
</dbReference>
<reference evidence="5" key="1">
    <citation type="journal article" date="2014" name="BMC Genomics">
        <title>Characterizing the developmental transcriptome of the oriental fruit fly, Bactrocera dorsalis (Diptera: Tephritidae) through comparative genomic analysis with Drosophila melanogaster utilizing modENCODE datasets.</title>
        <authorList>
            <person name="Geib S.M."/>
            <person name="Calla B."/>
            <person name="Hall B."/>
            <person name="Hou S."/>
            <person name="Manoukis N.C."/>
        </authorList>
    </citation>
    <scope>NUCLEOTIDE SEQUENCE</scope>
    <source>
        <strain evidence="5">Punador</strain>
    </source>
</reference>
<dbReference type="OrthoDB" id="6475849at2759"/>
<dbReference type="InterPro" id="IPR008753">
    <property type="entry name" value="Peptidase_M13_N"/>
</dbReference>
<protein>
    <submittedName>
        <fullName evidence="5">Membrane metallo-endopeptidase-like 1</fullName>
    </submittedName>
</protein>
<feature type="chain" id="PRO_5001557696" evidence="3">
    <location>
        <begin position="20"/>
        <end position="202"/>
    </location>
</feature>
<comment type="subcellular location">
    <subcellularLocation>
        <location evidence="1">Cell membrane</location>
        <topology evidence="1">Single-pass type II membrane protein</topology>
    </subcellularLocation>
</comment>
<evidence type="ECO:0000256" key="2">
    <source>
        <dbReference type="ARBA" id="ARBA00007357"/>
    </source>
</evidence>
<keyword evidence="3" id="KW-0732">Signal</keyword>
<dbReference type="PANTHER" id="PTHR11733">
    <property type="entry name" value="ZINC METALLOPROTEASE FAMILY M13 NEPRILYSIN-RELATED"/>
    <property type="match status" value="1"/>
</dbReference>
<dbReference type="InterPro" id="IPR024079">
    <property type="entry name" value="MetalloPept_cat_dom_sf"/>
</dbReference>
<name>A0A034WGX2_BACDO</name>
<dbReference type="InterPro" id="IPR042089">
    <property type="entry name" value="Peptidase_M13_dom_2"/>
</dbReference>